<gene>
    <name evidence="1" type="ORF">ABVB70_18940</name>
</gene>
<reference evidence="1 2" key="1">
    <citation type="submission" date="2024-06" db="EMBL/GenBank/DDBJ databases">
        <title>Genome sequencing of Agrobacterium spp. from tobacco in Serbia.</title>
        <authorList>
            <person name="Ilicic R.J."/>
            <person name="Studholme D.J."/>
            <person name="Jelusic A."/>
            <person name="Barac G."/>
            <person name="Bagi F."/>
            <person name="Popovic Milovanovic T."/>
        </authorList>
    </citation>
    <scope>NUCLEOTIDE SEQUENCE [LARGE SCALE GENOMIC DNA]</scope>
    <source>
        <strain evidence="1 2">DA1</strain>
    </source>
</reference>
<proteinExistence type="predicted"/>
<evidence type="ECO:0008006" key="3">
    <source>
        <dbReference type="Google" id="ProtNLM"/>
    </source>
</evidence>
<comment type="caution">
    <text evidence="1">The sequence shown here is derived from an EMBL/GenBank/DDBJ whole genome shotgun (WGS) entry which is preliminary data.</text>
</comment>
<dbReference type="AlphaFoldDB" id="A0ABD5LKL4"/>
<organism evidence="1 2">
    <name type="scientific">Agrobacterium radiobacter</name>
    <dbReference type="NCBI Taxonomy" id="362"/>
    <lineage>
        <taxon>Bacteria</taxon>
        <taxon>Pseudomonadati</taxon>
        <taxon>Pseudomonadota</taxon>
        <taxon>Alphaproteobacteria</taxon>
        <taxon>Hyphomicrobiales</taxon>
        <taxon>Rhizobiaceae</taxon>
        <taxon>Rhizobium/Agrobacterium group</taxon>
        <taxon>Agrobacterium</taxon>
        <taxon>Agrobacterium tumefaciens complex</taxon>
    </lineage>
</organism>
<dbReference type="Proteomes" id="UP001438189">
    <property type="component" value="Unassembled WGS sequence"/>
</dbReference>
<sequence>MSTIDYHYQTMGRILSHLVQQGFKRVDFDASDAMDIMTERRGDEEEVLKTFADVLHWMRDEGLIRVGTIQEFDGGFAFSGVQLTSKGIAVIQAKPNDPELGESIEKKVSDNGSLDASAYTKIGSFVGGLIGGAAQALAG</sequence>
<name>A0ABD5LKL4_AGRRD</name>
<dbReference type="EMBL" id="JBETME010000008">
    <property type="protein sequence ID" value="MES4992416.1"/>
    <property type="molecule type" value="Genomic_DNA"/>
</dbReference>
<protein>
    <recommendedName>
        <fullName evidence="3">DUF2513 domain-containing protein</fullName>
    </recommendedName>
</protein>
<dbReference type="RefSeq" id="WP_353574374.1">
    <property type="nucleotide sequence ID" value="NZ_JBETME010000008.1"/>
</dbReference>
<evidence type="ECO:0000313" key="1">
    <source>
        <dbReference type="EMBL" id="MES4992416.1"/>
    </source>
</evidence>
<accession>A0ABD5LKL4</accession>
<evidence type="ECO:0000313" key="2">
    <source>
        <dbReference type="Proteomes" id="UP001438189"/>
    </source>
</evidence>